<proteinExistence type="predicted"/>
<feature type="compositionally biased region" description="Low complexity" evidence="1">
    <location>
        <begin position="667"/>
        <end position="677"/>
    </location>
</feature>
<dbReference type="Proteomes" id="UP001337655">
    <property type="component" value="Unassembled WGS sequence"/>
</dbReference>
<keyword evidence="3" id="KW-1185">Reference proteome</keyword>
<feature type="region of interest" description="Disordered" evidence="1">
    <location>
        <begin position="852"/>
        <end position="871"/>
    </location>
</feature>
<feature type="compositionally biased region" description="Low complexity" evidence="1">
    <location>
        <begin position="704"/>
        <end position="720"/>
    </location>
</feature>
<feature type="compositionally biased region" description="Basic and acidic residues" evidence="1">
    <location>
        <begin position="368"/>
        <end position="377"/>
    </location>
</feature>
<feature type="region of interest" description="Disordered" evidence="1">
    <location>
        <begin position="348"/>
        <end position="408"/>
    </location>
</feature>
<dbReference type="GeneID" id="89931300"/>
<dbReference type="AlphaFoldDB" id="A0AAV9NWU7"/>
<dbReference type="EMBL" id="JAVRRT010000020">
    <property type="protein sequence ID" value="KAK5164276.1"/>
    <property type="molecule type" value="Genomic_DNA"/>
</dbReference>
<feature type="compositionally biased region" description="Polar residues" evidence="1">
    <location>
        <begin position="532"/>
        <end position="542"/>
    </location>
</feature>
<evidence type="ECO:0000313" key="3">
    <source>
        <dbReference type="Proteomes" id="UP001337655"/>
    </source>
</evidence>
<feature type="compositionally biased region" description="Basic and acidic residues" evidence="1">
    <location>
        <begin position="615"/>
        <end position="625"/>
    </location>
</feature>
<dbReference type="RefSeq" id="XP_064654569.1">
    <property type="nucleotide sequence ID" value="XM_064807196.1"/>
</dbReference>
<comment type="caution">
    <text evidence="2">The sequence shown here is derived from an EMBL/GenBank/DDBJ whole genome shotgun (WGS) entry which is preliminary data.</text>
</comment>
<evidence type="ECO:0000256" key="1">
    <source>
        <dbReference type="SAM" id="MobiDB-lite"/>
    </source>
</evidence>
<feature type="compositionally biased region" description="Polar residues" evidence="1">
    <location>
        <begin position="26"/>
        <end position="39"/>
    </location>
</feature>
<feature type="compositionally biased region" description="Polar residues" evidence="1">
    <location>
        <begin position="691"/>
        <end position="701"/>
    </location>
</feature>
<name>A0AAV9NWU7_9PEZI</name>
<feature type="compositionally biased region" description="Polar residues" evidence="1">
    <location>
        <begin position="378"/>
        <end position="390"/>
    </location>
</feature>
<feature type="region of interest" description="Disordered" evidence="1">
    <location>
        <begin position="524"/>
        <end position="544"/>
    </location>
</feature>
<feature type="compositionally biased region" description="Basic and acidic residues" evidence="1">
    <location>
        <begin position="179"/>
        <end position="192"/>
    </location>
</feature>
<feature type="region of interest" description="Disordered" evidence="1">
    <location>
        <begin position="164"/>
        <end position="227"/>
    </location>
</feature>
<feature type="compositionally biased region" description="Basic and acidic residues" evidence="1">
    <location>
        <begin position="93"/>
        <end position="109"/>
    </location>
</feature>
<accession>A0AAV9NWU7</accession>
<evidence type="ECO:0000313" key="2">
    <source>
        <dbReference type="EMBL" id="KAK5164276.1"/>
    </source>
</evidence>
<reference evidence="2 3" key="1">
    <citation type="submission" date="2023-08" db="EMBL/GenBank/DDBJ databases">
        <title>Black Yeasts Isolated from many extreme environments.</title>
        <authorList>
            <person name="Coleine C."/>
            <person name="Stajich J.E."/>
            <person name="Selbmann L."/>
        </authorList>
    </citation>
    <scope>NUCLEOTIDE SEQUENCE [LARGE SCALE GENOMIC DNA]</scope>
    <source>
        <strain evidence="2 3">CCFEE 5935</strain>
    </source>
</reference>
<sequence length="892" mass="98704">MPPRRRLNPISAAALPVSRLPVGTPQVATSSSPPDQSRGPTKPPQLKGQRSDLSLEKNVSSATDKESNSPTHSFLSTMPPNAPSHDVSAKSIAEAKLERQRAKYEEADAARQGPLPLDRRAQTSRGKNTRWKPFDFTADGATPRPQDEGGAPVEVRVNTFRPASRAPSLARSASVLSHRTSDTGHSDIERQDSMLTDSGFQVYQGRKGRKQASQLDAYESKPEPRQTTVEAEFDNRDVRQVFGGDLPGPSFIEQHPGYKNGQLQFLQHPNGDVSAHQWSTDRYQWENIGQYSNIRKKLEGQLASDRLKGETAYQTLQRNTLAYFRIVAKQREANVEGLEFGPKEIQAAIPEPPSEQPAAYPTTLSGANREDGVKEATLHQSQHASPQIHYTTHHHPATENTPRPSLPPQFEQYAQYQSRNSFNGMNPNFSVYGSNRENSLYLAPRLTGPYNQVYGQLCPQHLDPRFGPVYRPNYPSRSLGLNYDFHFPPTSSAAARTPYDGHSVAGSPYQHRLANQREDPPKQIYRFEGSNAPEQNQPSRQTACHIGPDEAEASSTVSQPLTELAAPQPQHAVPFNPRIAARDQLWKLPETAKERSQSQANIRTVLFDPFQSESTPEKPKQATKEDDQESTTAFSRRVAGRKLQPPPTLTPSLSRFFPTGLVPPLPKSSSPTGSTTTNILQNSSPDPPPSKQSYTQTTPLITRTAAPQPTPQTLQAPFFPSELPTNPAIASDDDTTKTPRETYDARLHEWYTSGTTFVRHEALCQTMQSSSASDPNDTRLDITRLLIPVLENLSAYTQGLVEKRKDYFCPWSKPAEWMVDRGGKGNESFYDAQWGTPPARVGRDSRYAGTREWSGERLRSRRGRGNGTGWQSVAGAGGGGLVGGRFAFGGRY</sequence>
<feature type="region of interest" description="Disordered" evidence="1">
    <location>
        <begin position="1"/>
        <end position="152"/>
    </location>
</feature>
<gene>
    <name evidence="2" type="ORF">LTR77_009970</name>
</gene>
<protein>
    <submittedName>
        <fullName evidence="2">Uncharacterized protein</fullName>
    </submittedName>
</protein>
<feature type="compositionally biased region" description="Low complexity" evidence="1">
    <location>
        <begin position="164"/>
        <end position="177"/>
    </location>
</feature>
<feature type="region of interest" description="Disordered" evidence="1">
    <location>
        <begin position="590"/>
        <end position="739"/>
    </location>
</feature>
<feature type="compositionally biased region" description="Polar residues" evidence="1">
    <location>
        <begin position="57"/>
        <end position="79"/>
    </location>
</feature>
<organism evidence="2 3">
    <name type="scientific">Saxophila tyrrhenica</name>
    <dbReference type="NCBI Taxonomy" id="1690608"/>
    <lineage>
        <taxon>Eukaryota</taxon>
        <taxon>Fungi</taxon>
        <taxon>Dikarya</taxon>
        <taxon>Ascomycota</taxon>
        <taxon>Pezizomycotina</taxon>
        <taxon>Dothideomycetes</taxon>
        <taxon>Dothideomycetidae</taxon>
        <taxon>Mycosphaerellales</taxon>
        <taxon>Extremaceae</taxon>
        <taxon>Saxophila</taxon>
    </lineage>
</organism>